<feature type="transmembrane region" description="Helical" evidence="6">
    <location>
        <begin position="51"/>
        <end position="74"/>
    </location>
</feature>
<dbReference type="AlphaFoldDB" id="A0A5C3LA07"/>
<keyword evidence="8" id="KW-1185">Reference proteome</keyword>
<reference evidence="7 8" key="1">
    <citation type="journal article" date="2019" name="Nat. Ecol. Evol.">
        <title>Megaphylogeny resolves global patterns of mushroom evolution.</title>
        <authorList>
            <person name="Varga T."/>
            <person name="Krizsan K."/>
            <person name="Foldi C."/>
            <person name="Dima B."/>
            <person name="Sanchez-Garcia M."/>
            <person name="Sanchez-Ramirez S."/>
            <person name="Szollosi G.J."/>
            <person name="Szarkandi J.G."/>
            <person name="Papp V."/>
            <person name="Albert L."/>
            <person name="Andreopoulos W."/>
            <person name="Angelini C."/>
            <person name="Antonin V."/>
            <person name="Barry K.W."/>
            <person name="Bougher N.L."/>
            <person name="Buchanan P."/>
            <person name="Buyck B."/>
            <person name="Bense V."/>
            <person name="Catcheside P."/>
            <person name="Chovatia M."/>
            <person name="Cooper J."/>
            <person name="Damon W."/>
            <person name="Desjardin D."/>
            <person name="Finy P."/>
            <person name="Geml J."/>
            <person name="Haridas S."/>
            <person name="Hughes K."/>
            <person name="Justo A."/>
            <person name="Karasinski D."/>
            <person name="Kautmanova I."/>
            <person name="Kiss B."/>
            <person name="Kocsube S."/>
            <person name="Kotiranta H."/>
            <person name="LaButti K.M."/>
            <person name="Lechner B.E."/>
            <person name="Liimatainen K."/>
            <person name="Lipzen A."/>
            <person name="Lukacs Z."/>
            <person name="Mihaltcheva S."/>
            <person name="Morgado L.N."/>
            <person name="Niskanen T."/>
            <person name="Noordeloos M.E."/>
            <person name="Ohm R.A."/>
            <person name="Ortiz-Santana B."/>
            <person name="Ovrebo C."/>
            <person name="Racz N."/>
            <person name="Riley R."/>
            <person name="Savchenko A."/>
            <person name="Shiryaev A."/>
            <person name="Soop K."/>
            <person name="Spirin V."/>
            <person name="Szebenyi C."/>
            <person name="Tomsovsky M."/>
            <person name="Tulloss R.E."/>
            <person name="Uehling J."/>
            <person name="Grigoriev I.V."/>
            <person name="Vagvolgyi C."/>
            <person name="Papp T."/>
            <person name="Martin F.M."/>
            <person name="Miettinen O."/>
            <person name="Hibbett D.S."/>
            <person name="Nagy L.G."/>
        </authorList>
    </citation>
    <scope>NUCLEOTIDE SEQUENCE [LARGE SCALE GENOMIC DNA]</scope>
    <source>
        <strain evidence="7 8">CBS 121175</strain>
    </source>
</reference>
<dbReference type="GO" id="GO:0031410">
    <property type="term" value="C:cytoplasmic vesicle"/>
    <property type="evidence" value="ECO:0007669"/>
    <property type="project" value="UniProtKB-KW"/>
</dbReference>
<keyword evidence="1 6" id="KW-0812">Transmembrane</keyword>
<dbReference type="InterPro" id="IPR019013">
    <property type="entry name" value="Vma21"/>
</dbReference>
<dbReference type="EMBL" id="ML210153">
    <property type="protein sequence ID" value="TFK28846.1"/>
    <property type="molecule type" value="Genomic_DNA"/>
</dbReference>
<evidence type="ECO:0000256" key="3">
    <source>
        <dbReference type="ARBA" id="ARBA00022989"/>
    </source>
</evidence>
<proteinExistence type="predicted"/>
<keyword evidence="4 6" id="KW-0472">Membrane</keyword>
<evidence type="ECO:0000256" key="2">
    <source>
        <dbReference type="ARBA" id="ARBA00022824"/>
    </source>
</evidence>
<sequence>MNAQQVPAKINTQAAQGGVLLKLILFSLSLGVIPLSAYYSSLKYFWEGNTIYAAVTAIVAANLILVAYIITAVVEDRAKPSDTTKSGSESKKEK</sequence>
<organism evidence="7 8">
    <name type="scientific">Coprinopsis marcescibilis</name>
    <name type="common">Agaric fungus</name>
    <name type="synonym">Psathyrella marcescibilis</name>
    <dbReference type="NCBI Taxonomy" id="230819"/>
    <lineage>
        <taxon>Eukaryota</taxon>
        <taxon>Fungi</taxon>
        <taxon>Dikarya</taxon>
        <taxon>Basidiomycota</taxon>
        <taxon>Agaricomycotina</taxon>
        <taxon>Agaricomycetes</taxon>
        <taxon>Agaricomycetidae</taxon>
        <taxon>Agaricales</taxon>
        <taxon>Agaricineae</taxon>
        <taxon>Psathyrellaceae</taxon>
        <taxon>Coprinopsis</taxon>
    </lineage>
</organism>
<evidence type="ECO:0008006" key="9">
    <source>
        <dbReference type="Google" id="ProtNLM"/>
    </source>
</evidence>
<feature type="transmembrane region" description="Helical" evidence="6">
    <location>
        <begin position="20"/>
        <end position="39"/>
    </location>
</feature>
<accession>A0A5C3LA07</accession>
<gene>
    <name evidence="7" type="ORF">FA15DRAFT_664924</name>
</gene>
<evidence type="ECO:0000256" key="1">
    <source>
        <dbReference type="ARBA" id="ARBA00022692"/>
    </source>
</evidence>
<keyword evidence="3 6" id="KW-1133">Transmembrane helix</keyword>
<dbReference type="STRING" id="230819.A0A5C3LA07"/>
<keyword evidence="5" id="KW-0968">Cytoplasmic vesicle</keyword>
<name>A0A5C3LA07_COPMA</name>
<dbReference type="GO" id="GO:0070072">
    <property type="term" value="P:vacuolar proton-transporting V-type ATPase complex assembly"/>
    <property type="evidence" value="ECO:0007669"/>
    <property type="project" value="InterPro"/>
</dbReference>
<evidence type="ECO:0000256" key="5">
    <source>
        <dbReference type="ARBA" id="ARBA00023329"/>
    </source>
</evidence>
<evidence type="ECO:0000313" key="7">
    <source>
        <dbReference type="EMBL" id="TFK28846.1"/>
    </source>
</evidence>
<evidence type="ECO:0000256" key="6">
    <source>
        <dbReference type="SAM" id="Phobius"/>
    </source>
</evidence>
<protein>
    <recommendedName>
        <fullName evidence="9">Vacuolar ATPase assembly integral membrane protein VMA21</fullName>
    </recommendedName>
</protein>
<keyword evidence="2" id="KW-0256">Endoplasmic reticulum</keyword>
<evidence type="ECO:0000256" key="4">
    <source>
        <dbReference type="ARBA" id="ARBA00023136"/>
    </source>
</evidence>
<dbReference type="Proteomes" id="UP000307440">
    <property type="component" value="Unassembled WGS sequence"/>
</dbReference>
<dbReference type="Pfam" id="PF09446">
    <property type="entry name" value="VMA21"/>
    <property type="match status" value="1"/>
</dbReference>
<evidence type="ECO:0000313" key="8">
    <source>
        <dbReference type="Proteomes" id="UP000307440"/>
    </source>
</evidence>